<evidence type="ECO:0000313" key="3">
    <source>
        <dbReference type="Proteomes" id="UP000182658"/>
    </source>
</evidence>
<dbReference type="STRING" id="1408157.A0A1J7I6Q0"/>
<feature type="transmembrane region" description="Helical" evidence="1">
    <location>
        <begin position="467"/>
        <end position="487"/>
    </location>
</feature>
<dbReference type="InParanoid" id="A0A1J7I6Q0"/>
<name>A0A1J7I6Q0_9PEZI</name>
<dbReference type="AlphaFoldDB" id="A0A1J7I6Q0"/>
<reference evidence="2 3" key="1">
    <citation type="submission" date="2016-10" db="EMBL/GenBank/DDBJ databases">
        <title>Draft genome sequence of Coniochaeta ligniaria NRRL30616, a lignocellulolytic fungus for bioabatement of inhibitors in plant biomass hydrolysates.</title>
        <authorList>
            <consortium name="DOE Joint Genome Institute"/>
            <person name="Jimenez D.J."/>
            <person name="Hector R.E."/>
            <person name="Riley R."/>
            <person name="Sun H."/>
            <person name="Grigoriev I.V."/>
            <person name="Van Elsas J.D."/>
            <person name="Nichols N.N."/>
        </authorList>
    </citation>
    <scope>NUCLEOTIDE SEQUENCE [LARGE SCALE GENOMIC DNA]</scope>
    <source>
        <strain evidence="2 3">NRRL 30616</strain>
    </source>
</reference>
<keyword evidence="3" id="KW-1185">Reference proteome</keyword>
<accession>A0A1J7I6Q0</accession>
<gene>
    <name evidence="2" type="ORF">CONLIGDRAFT_686758</name>
</gene>
<dbReference type="Proteomes" id="UP000182658">
    <property type="component" value="Unassembled WGS sequence"/>
</dbReference>
<dbReference type="OrthoDB" id="4161428at2759"/>
<keyword evidence="1" id="KW-0812">Transmembrane</keyword>
<keyword evidence="1" id="KW-1133">Transmembrane helix</keyword>
<evidence type="ECO:0000313" key="2">
    <source>
        <dbReference type="EMBL" id="OIW23319.1"/>
    </source>
</evidence>
<sequence>MDARRDFGKLCWRRITNGNYYKHQAYLHIWCGHCRPPFWDTHHKTRSHMEDRTCCAAPARCMRCNETWETINRNGKPDEHLKTCVHLKKTASEYKFGVEDAERHTVECAETMGQKREYKAKEGENKAKAGQKTVPPRNNHAYTEMERIRGVLEGHCGWLPPRCRENADLAILQELGKDNDHPLGLKADTMMEVFRRFTEDIRDARETMRGMKDQTRPHKGSQMSLDQYFERLPKTFDGPNKFKPGDWVVCTARQALIILMCHHPFLVLRGVDDPLGEDACMQNLEDTSRQTYAFHDLTKRNPAKEEGGVVQKTMDPSRMPFQTFLAAQESQERPLNMLSLPVFRSSPPDFLAQPNYDLVNSCIPEHAGWAKLPTDAIRDCASFGLCALGGAVSVWHMHQNGFDTAAVCEFGRKLWVLVQGMPLQRSAVYARQMHRNREGYVGPDEAVGWPIVGVPLRAGHVLVQPVGMLYVPYGVSGAVGFSGYMIWGMMGMVRYARVVRLEVREEASNEDVLEGLVERLLSVPGCWARAIREKKVGWPGGEELKLFRMRLRNFRRKRASAKRRNAPLADTTL</sequence>
<proteinExistence type="predicted"/>
<evidence type="ECO:0000256" key="1">
    <source>
        <dbReference type="SAM" id="Phobius"/>
    </source>
</evidence>
<dbReference type="EMBL" id="KV875107">
    <property type="protein sequence ID" value="OIW23319.1"/>
    <property type="molecule type" value="Genomic_DNA"/>
</dbReference>
<protein>
    <recommendedName>
        <fullName evidence="4">JmjC domain-containing protein</fullName>
    </recommendedName>
</protein>
<organism evidence="2 3">
    <name type="scientific">Coniochaeta ligniaria NRRL 30616</name>
    <dbReference type="NCBI Taxonomy" id="1408157"/>
    <lineage>
        <taxon>Eukaryota</taxon>
        <taxon>Fungi</taxon>
        <taxon>Dikarya</taxon>
        <taxon>Ascomycota</taxon>
        <taxon>Pezizomycotina</taxon>
        <taxon>Sordariomycetes</taxon>
        <taxon>Sordariomycetidae</taxon>
        <taxon>Coniochaetales</taxon>
        <taxon>Coniochaetaceae</taxon>
        <taxon>Coniochaeta</taxon>
    </lineage>
</organism>
<keyword evidence="1" id="KW-0472">Membrane</keyword>
<evidence type="ECO:0008006" key="4">
    <source>
        <dbReference type="Google" id="ProtNLM"/>
    </source>
</evidence>